<dbReference type="InterPro" id="IPR000073">
    <property type="entry name" value="AB_hydrolase_1"/>
</dbReference>
<organism evidence="4 5">
    <name type="scientific">Arcanobacterium phocisimile</name>
    <dbReference type="NCBI Taxonomy" id="1302235"/>
    <lineage>
        <taxon>Bacteria</taxon>
        <taxon>Bacillati</taxon>
        <taxon>Actinomycetota</taxon>
        <taxon>Actinomycetes</taxon>
        <taxon>Actinomycetales</taxon>
        <taxon>Actinomycetaceae</taxon>
        <taxon>Arcanobacterium</taxon>
    </lineage>
</organism>
<keyword evidence="5" id="KW-1185">Reference proteome</keyword>
<evidence type="ECO:0000313" key="4">
    <source>
        <dbReference type="EMBL" id="QRV01897.1"/>
    </source>
</evidence>
<dbReference type="Gene3D" id="3.40.50.1820">
    <property type="entry name" value="alpha/beta hydrolase"/>
    <property type="match status" value="1"/>
</dbReference>
<dbReference type="PANTHER" id="PTHR43248">
    <property type="entry name" value="2-SUCCINYL-6-HYDROXY-2,4-CYCLOHEXADIENE-1-CARBOXYLATE SYNTHASE"/>
    <property type="match status" value="1"/>
</dbReference>
<accession>A0ABX7IFS1</accession>
<comment type="similarity">
    <text evidence="1">Belongs to the peptidase S33 family.</text>
</comment>
<dbReference type="GO" id="GO:0016787">
    <property type="term" value="F:hydrolase activity"/>
    <property type="evidence" value="ECO:0007669"/>
    <property type="project" value="UniProtKB-KW"/>
</dbReference>
<evidence type="ECO:0000256" key="2">
    <source>
        <dbReference type="ARBA" id="ARBA00022801"/>
    </source>
</evidence>
<protein>
    <submittedName>
        <fullName evidence="4">Alpha/beta fold hydrolase</fullName>
    </submittedName>
</protein>
<dbReference type="PANTHER" id="PTHR43248:SF2">
    <property type="entry name" value="PROLYL AMINOPEPTIDASE"/>
    <property type="match status" value="1"/>
</dbReference>
<dbReference type="SUPFAM" id="SSF53474">
    <property type="entry name" value="alpha/beta-Hydrolases"/>
    <property type="match status" value="1"/>
</dbReference>
<dbReference type="PRINTS" id="PR00793">
    <property type="entry name" value="PROAMNOPTASE"/>
</dbReference>
<name>A0ABX7IFS1_9ACTO</name>
<keyword evidence="2 4" id="KW-0378">Hydrolase</keyword>
<dbReference type="Proteomes" id="UP000602653">
    <property type="component" value="Chromosome"/>
</dbReference>
<proteinExistence type="inferred from homology"/>
<reference evidence="4 5" key="1">
    <citation type="submission" date="2021-02" db="EMBL/GenBank/DDBJ databases">
        <title>Complete Genome Sequence of Arcanobacterium phocisimile strain DSM 26142T from a harbour seal.</title>
        <authorList>
            <person name="Borowiak M."/>
            <person name="Alssahen M."/>
            <person name="Malorny B."/>
            <person name="Laemmler C."/>
            <person name="Siebert U."/>
            <person name="Ploetz M."/>
            <person name="Abdulmawjood A."/>
        </authorList>
    </citation>
    <scope>NUCLEOTIDE SEQUENCE [LARGE SCALE GENOMIC DNA]</scope>
    <source>
        <strain evidence="4 5">DSM 26142</strain>
    </source>
</reference>
<dbReference type="EMBL" id="CP070228">
    <property type="protein sequence ID" value="QRV01897.1"/>
    <property type="molecule type" value="Genomic_DNA"/>
</dbReference>
<sequence>MATTTTYLQGLRLDDHTLRVPLVHHDAADTRTIEVFARVVTPTGGENLPFLVYLQGGPGFEAPRVALNPLSPGWLGAALKRYRVVMLDQRGTGRSTPVDSGLLSQGNTHEVAEYLSHFRADSIVEDAELLREHLGASTQQWNLLGQSFGGFTAVSYISTHPESVHRAFFTGGLPPVTGHVDEFYSATFNKMRWLSENYYSRFPHDRERMRNAVELAAAGEIVLPDGEVVSPSRLRSIGMDLGRNDGWLAIHNLLEWDPRSATFAHDLSAQLPFDARNPIYFLLHEACGANGVVTNWSAERVMPADFHEDSTLLTGEHVFGDWCETVPAWQPWAEVARELAQWRWTPLFDPDVLQTSGVRGAATIYLRDAFVPFELSMTTADLMPGVREIVTNSHEHNGLRAMGDDIFEHMCDVAEGIRYR</sequence>
<feature type="domain" description="AB hydrolase-1" evidence="3">
    <location>
        <begin position="51"/>
        <end position="208"/>
    </location>
</feature>
<evidence type="ECO:0000259" key="3">
    <source>
        <dbReference type="Pfam" id="PF00561"/>
    </source>
</evidence>
<evidence type="ECO:0000313" key="5">
    <source>
        <dbReference type="Proteomes" id="UP000602653"/>
    </source>
</evidence>
<evidence type="ECO:0000256" key="1">
    <source>
        <dbReference type="ARBA" id="ARBA00010088"/>
    </source>
</evidence>
<dbReference type="InterPro" id="IPR002410">
    <property type="entry name" value="Peptidase_S33"/>
</dbReference>
<dbReference type="Pfam" id="PF00561">
    <property type="entry name" value="Abhydrolase_1"/>
    <property type="match status" value="1"/>
</dbReference>
<dbReference type="RefSeq" id="WP_204423994.1">
    <property type="nucleotide sequence ID" value="NZ_CP070228.1"/>
</dbReference>
<gene>
    <name evidence="4" type="ORF">JTE88_07380</name>
</gene>
<dbReference type="InterPro" id="IPR029058">
    <property type="entry name" value="AB_hydrolase_fold"/>
</dbReference>
<dbReference type="InterPro" id="IPR051601">
    <property type="entry name" value="Serine_prot/Carboxylest_S33"/>
</dbReference>